<proteinExistence type="predicted"/>
<dbReference type="GeneID" id="19882847"/>
<evidence type="ECO:0000313" key="2">
    <source>
        <dbReference type="Proteomes" id="UP000011082"/>
    </source>
</evidence>
<gene>
    <name evidence="1" type="ORF">VICG_02137</name>
</gene>
<dbReference type="EMBL" id="JH370190">
    <property type="protein sequence ID" value="ELA40824.1"/>
    <property type="molecule type" value="Genomic_DNA"/>
</dbReference>
<dbReference type="HOGENOM" id="CLU_108611_0_0_1"/>
<dbReference type="AlphaFoldDB" id="L2GJL6"/>
<dbReference type="Proteomes" id="UP000011082">
    <property type="component" value="Unassembled WGS sequence"/>
</dbReference>
<organism evidence="1 2">
    <name type="scientific">Vittaforma corneae (strain ATCC 50505)</name>
    <name type="common">Microsporidian parasite</name>
    <name type="synonym">Nosema corneum</name>
    <dbReference type="NCBI Taxonomy" id="993615"/>
    <lineage>
        <taxon>Eukaryota</taxon>
        <taxon>Fungi</taxon>
        <taxon>Fungi incertae sedis</taxon>
        <taxon>Microsporidia</taxon>
        <taxon>Nosematidae</taxon>
        <taxon>Vittaforma</taxon>
    </lineage>
</organism>
<evidence type="ECO:0000313" key="1">
    <source>
        <dbReference type="EMBL" id="ELA40824.1"/>
    </source>
</evidence>
<dbReference type="Pfam" id="PF17002">
    <property type="entry name" value="DUF5089"/>
    <property type="match status" value="1"/>
</dbReference>
<dbReference type="RefSeq" id="XP_007605582.1">
    <property type="nucleotide sequence ID" value="XM_007605520.1"/>
</dbReference>
<reference evidence="2" key="1">
    <citation type="submission" date="2011-05" db="EMBL/GenBank/DDBJ databases">
        <title>The genome sequence of Vittaforma corneae strain ATCC 50505.</title>
        <authorList>
            <consortium name="The Broad Institute Genome Sequencing Platform"/>
            <person name="Cuomo C."/>
            <person name="Didier E."/>
            <person name="Bowers L."/>
            <person name="Young S.K."/>
            <person name="Zeng Q."/>
            <person name="Gargeya S."/>
            <person name="Fitzgerald M."/>
            <person name="Haas B."/>
            <person name="Abouelleil A."/>
            <person name="Alvarado L."/>
            <person name="Arachchi H.M."/>
            <person name="Berlin A."/>
            <person name="Chapman S.B."/>
            <person name="Gearin G."/>
            <person name="Goldberg J."/>
            <person name="Griggs A."/>
            <person name="Gujja S."/>
            <person name="Hansen M."/>
            <person name="Heiman D."/>
            <person name="Howarth C."/>
            <person name="Larimer J."/>
            <person name="Lui A."/>
            <person name="MacDonald P.J.P."/>
            <person name="McCowen C."/>
            <person name="Montmayeur A."/>
            <person name="Murphy C."/>
            <person name="Neiman D."/>
            <person name="Pearson M."/>
            <person name="Priest M."/>
            <person name="Roberts A."/>
            <person name="Saif S."/>
            <person name="Shea T."/>
            <person name="Sisk P."/>
            <person name="Stolte C."/>
            <person name="Sykes S."/>
            <person name="Wortman J."/>
            <person name="Nusbaum C."/>
            <person name="Birren B."/>
        </authorList>
    </citation>
    <scope>NUCLEOTIDE SEQUENCE [LARGE SCALE GENOMIC DNA]</scope>
    <source>
        <strain evidence="2">ATCC 50505</strain>
    </source>
</reference>
<dbReference type="OrthoDB" id="2192459at2759"/>
<protein>
    <recommendedName>
        <fullName evidence="3">t-SNARE coiled-coil homology domain-containing protein</fullName>
    </recommendedName>
</protein>
<dbReference type="VEuPathDB" id="MicrosporidiaDB:VICG_02137"/>
<sequence length="212" mass="24308">MKTNHAHQIQKSKNSLEKLNGAFIEEAQEIESQNCLKAKSILAKMERTIDVQNETIQEIKLQGEKLVKIKESSIAVYKNAEAANEVSHRIRQESSIFPSFSNLFRGVKRWWKKDRRGEKYIESIKNRKKEDVTAPAVTEEVFEPLNEETVPGENKTDSELSKILTCVKKVEAGARTQLQILKTQDDDINDITKIGEYSKGIVDSTEKEMRKR</sequence>
<accession>L2GJL6</accession>
<evidence type="ECO:0008006" key="3">
    <source>
        <dbReference type="Google" id="ProtNLM"/>
    </source>
</evidence>
<name>L2GJL6_VITCO</name>
<keyword evidence="2" id="KW-1185">Reference proteome</keyword>
<dbReference type="InParanoid" id="L2GJL6"/>
<dbReference type="InterPro" id="IPR031547">
    <property type="entry name" value="DUF5089"/>
</dbReference>